<evidence type="ECO:0000313" key="1">
    <source>
        <dbReference type="EMBL" id="MDA5092840.1"/>
    </source>
</evidence>
<sequence>MAMDIKELAERIEIADTFDAAWSHAVVKVLLDYTIADGLMQKPGERLSVEETIQLIDKLVPGWTIHITGTALEPDGHWQCHLRRSDTRDNDEFVGHGKGKHLQNALVVALLHTIDYMIGRKSLT</sequence>
<proteinExistence type="predicted"/>
<name>A0ABT4VX51_9RHOB</name>
<dbReference type="EMBL" id="JAQIIO010000001">
    <property type="protein sequence ID" value="MDA5092840.1"/>
    <property type="molecule type" value="Genomic_DNA"/>
</dbReference>
<evidence type="ECO:0000313" key="2">
    <source>
        <dbReference type="Proteomes" id="UP001528040"/>
    </source>
</evidence>
<protein>
    <submittedName>
        <fullName evidence="1">Uncharacterized protein</fullName>
    </submittedName>
</protein>
<reference evidence="1 2" key="1">
    <citation type="submission" date="2023-01" db="EMBL/GenBank/DDBJ databases">
        <authorList>
            <person name="Yoon J.-W."/>
        </authorList>
    </citation>
    <scope>NUCLEOTIDE SEQUENCE [LARGE SCALE GENOMIC DNA]</scope>
    <source>
        <strain evidence="1 2">KMU-50</strain>
    </source>
</reference>
<comment type="caution">
    <text evidence="1">The sequence shown here is derived from an EMBL/GenBank/DDBJ whole genome shotgun (WGS) entry which is preliminary data.</text>
</comment>
<keyword evidence="2" id="KW-1185">Reference proteome</keyword>
<gene>
    <name evidence="1" type="ORF">O2N63_01920</name>
</gene>
<organism evidence="1 2">
    <name type="scientific">Aliiroseovarius salicola</name>
    <dbReference type="NCBI Taxonomy" id="3009082"/>
    <lineage>
        <taxon>Bacteria</taxon>
        <taxon>Pseudomonadati</taxon>
        <taxon>Pseudomonadota</taxon>
        <taxon>Alphaproteobacteria</taxon>
        <taxon>Rhodobacterales</taxon>
        <taxon>Paracoccaceae</taxon>
        <taxon>Aliiroseovarius</taxon>
    </lineage>
</organism>
<dbReference type="RefSeq" id="WP_271052412.1">
    <property type="nucleotide sequence ID" value="NZ_JAQIIO010000001.1"/>
</dbReference>
<accession>A0ABT4VX51</accession>
<dbReference type="Proteomes" id="UP001528040">
    <property type="component" value="Unassembled WGS sequence"/>
</dbReference>